<evidence type="ECO:0000256" key="3">
    <source>
        <dbReference type="ARBA" id="ARBA00022475"/>
    </source>
</evidence>
<dbReference type="InterPro" id="IPR005134">
    <property type="entry name" value="UPF0114"/>
</dbReference>
<feature type="transmembrane region" description="Helical" evidence="7">
    <location>
        <begin position="56"/>
        <end position="79"/>
    </location>
</feature>
<evidence type="ECO:0000256" key="2">
    <source>
        <dbReference type="ARBA" id="ARBA00005774"/>
    </source>
</evidence>
<dbReference type="HAMAP" id="MF_00143">
    <property type="entry name" value="UPF0114"/>
    <property type="match status" value="1"/>
</dbReference>
<evidence type="ECO:0000256" key="6">
    <source>
        <dbReference type="ARBA" id="ARBA00023136"/>
    </source>
</evidence>
<dbReference type="PANTHER" id="PTHR38596:SF1">
    <property type="entry name" value="UPF0114 PROTEIN YQHA"/>
    <property type="match status" value="1"/>
</dbReference>
<keyword evidence="4 7" id="KW-0812">Transmembrane</keyword>
<keyword evidence="3 7" id="KW-1003">Cell membrane</keyword>
<evidence type="ECO:0000256" key="7">
    <source>
        <dbReference type="HAMAP-Rule" id="MF_00143"/>
    </source>
</evidence>
<dbReference type="Proteomes" id="UP000460298">
    <property type="component" value="Unassembled WGS sequence"/>
</dbReference>
<keyword evidence="5 7" id="KW-1133">Transmembrane helix</keyword>
<comment type="subcellular location">
    <subcellularLocation>
        <location evidence="1 7">Cell membrane</location>
        <topology evidence="1 7">Multi-pass membrane protein</topology>
    </subcellularLocation>
</comment>
<evidence type="ECO:0000256" key="4">
    <source>
        <dbReference type="ARBA" id="ARBA00022692"/>
    </source>
</evidence>
<dbReference type="Pfam" id="PF03350">
    <property type="entry name" value="UPF0114"/>
    <property type="match status" value="1"/>
</dbReference>
<gene>
    <name evidence="8" type="ORF">F9K24_00165</name>
</gene>
<accession>A0A833H503</accession>
<dbReference type="GO" id="GO:0005886">
    <property type="term" value="C:plasma membrane"/>
    <property type="evidence" value="ECO:0007669"/>
    <property type="project" value="UniProtKB-SubCell"/>
</dbReference>
<dbReference type="NCBIfam" id="TIGR00645">
    <property type="entry name" value="HI0507"/>
    <property type="match status" value="1"/>
</dbReference>
<dbReference type="EMBL" id="WBUI01000001">
    <property type="protein sequence ID" value="KAB2935174.1"/>
    <property type="molecule type" value="Genomic_DNA"/>
</dbReference>
<evidence type="ECO:0000313" key="8">
    <source>
        <dbReference type="EMBL" id="KAB2935174.1"/>
    </source>
</evidence>
<feature type="transmembrane region" description="Helical" evidence="7">
    <location>
        <begin position="140"/>
        <end position="160"/>
    </location>
</feature>
<evidence type="ECO:0000313" key="9">
    <source>
        <dbReference type="Proteomes" id="UP000460298"/>
    </source>
</evidence>
<comment type="similarity">
    <text evidence="2 7">Belongs to the UPF0114 family.</text>
</comment>
<protein>
    <recommendedName>
        <fullName evidence="7">UPF0114 protein F9K24_00165</fullName>
    </recommendedName>
</protein>
<evidence type="ECO:0000256" key="1">
    <source>
        <dbReference type="ARBA" id="ARBA00004651"/>
    </source>
</evidence>
<organism evidence="8 9">
    <name type="scientific">Leptonema illini</name>
    <dbReference type="NCBI Taxonomy" id="183"/>
    <lineage>
        <taxon>Bacteria</taxon>
        <taxon>Pseudomonadati</taxon>
        <taxon>Spirochaetota</taxon>
        <taxon>Spirochaetia</taxon>
        <taxon>Leptospirales</taxon>
        <taxon>Leptospiraceae</taxon>
        <taxon>Leptonema</taxon>
    </lineage>
</organism>
<sequence length="177" mass="20094">MKNRIEYVLERIIFASRWVQLPLYIGLIAAALLYSYKFYIELWHLFSHIDSISEEMLMLAVLGLIDVTMVANLLIMVIIGGYSTFVSRLETDEHRDHPEWLEKIGAGTLKVKLAGALAGVSGIHLLKSFVNIANRDTEQVMWQVIIHAVFLVSTIALAWADRIMHSDHGSPDENHDH</sequence>
<name>A0A833H503_9LEPT</name>
<comment type="caution">
    <text evidence="8">The sequence shown here is derived from an EMBL/GenBank/DDBJ whole genome shotgun (WGS) entry which is preliminary data.</text>
</comment>
<dbReference type="InterPro" id="IPR020761">
    <property type="entry name" value="UPF0114_bac"/>
</dbReference>
<proteinExistence type="inferred from homology"/>
<keyword evidence="6 7" id="KW-0472">Membrane</keyword>
<evidence type="ECO:0000256" key="5">
    <source>
        <dbReference type="ARBA" id="ARBA00022989"/>
    </source>
</evidence>
<dbReference type="PANTHER" id="PTHR38596">
    <property type="entry name" value="UPF0114 PROTEIN YQHA"/>
    <property type="match status" value="1"/>
</dbReference>
<reference evidence="8 9" key="1">
    <citation type="submission" date="2019-10" db="EMBL/GenBank/DDBJ databases">
        <title>Extracellular Electron Transfer in a Candidatus Methanoperedens spp. Enrichment Culture.</title>
        <authorList>
            <person name="Berger S."/>
            <person name="Rangel Shaw D."/>
            <person name="Berben T."/>
            <person name="In 'T Zandt M."/>
            <person name="Frank J."/>
            <person name="Reimann J."/>
            <person name="Jetten M.S.M."/>
            <person name="Welte C.U."/>
        </authorList>
    </citation>
    <scope>NUCLEOTIDE SEQUENCE [LARGE SCALE GENOMIC DNA]</scope>
    <source>
        <strain evidence="8">SB12</strain>
    </source>
</reference>
<feature type="transmembrane region" description="Helical" evidence="7">
    <location>
        <begin position="12"/>
        <end position="36"/>
    </location>
</feature>
<dbReference type="AlphaFoldDB" id="A0A833H503"/>